<dbReference type="PROSITE" id="PS50172">
    <property type="entry name" value="BRCT"/>
    <property type="match status" value="1"/>
</dbReference>
<evidence type="ECO:0000256" key="5">
    <source>
        <dbReference type="SAM" id="MobiDB-lite"/>
    </source>
</evidence>
<dbReference type="GO" id="GO:0003723">
    <property type="term" value="F:RNA binding"/>
    <property type="evidence" value="ECO:0007669"/>
    <property type="project" value="TreeGrafter"/>
</dbReference>
<feature type="region of interest" description="Disordered" evidence="5">
    <location>
        <begin position="607"/>
        <end position="687"/>
    </location>
</feature>
<dbReference type="InterPro" id="IPR010613">
    <property type="entry name" value="PES"/>
</dbReference>
<organism evidence="7 8">
    <name type="scientific">Chlorella sorokiniana</name>
    <name type="common">Freshwater green alga</name>
    <dbReference type="NCBI Taxonomy" id="3076"/>
    <lineage>
        <taxon>Eukaryota</taxon>
        <taxon>Viridiplantae</taxon>
        <taxon>Chlorophyta</taxon>
        <taxon>core chlorophytes</taxon>
        <taxon>Trebouxiophyceae</taxon>
        <taxon>Chlorellales</taxon>
        <taxon>Chlorellaceae</taxon>
        <taxon>Chlorella clade</taxon>
        <taxon>Chlorella</taxon>
    </lineage>
</organism>
<feature type="region of interest" description="Disordered" evidence="5">
    <location>
        <begin position="312"/>
        <end position="423"/>
    </location>
</feature>
<proteinExistence type="inferred from homology"/>
<comment type="function">
    <text evidence="4">Required for maturation of ribosomal RNAs and formation of the large ribosomal subunit.</text>
</comment>
<dbReference type="AlphaFoldDB" id="A0A2P6TBP8"/>
<dbReference type="Pfam" id="PF06732">
    <property type="entry name" value="Pescadillo_N"/>
    <property type="match status" value="1"/>
</dbReference>
<dbReference type="SUPFAM" id="SSF52113">
    <property type="entry name" value="BRCT domain"/>
    <property type="match status" value="1"/>
</dbReference>
<dbReference type="Proteomes" id="UP000239899">
    <property type="component" value="Unassembled WGS sequence"/>
</dbReference>
<evidence type="ECO:0000256" key="2">
    <source>
        <dbReference type="ARBA" id="ARBA00022552"/>
    </source>
</evidence>
<gene>
    <name evidence="7" type="ORF">C2E21_9285</name>
</gene>
<dbReference type="InterPro" id="IPR001357">
    <property type="entry name" value="BRCT_dom"/>
</dbReference>
<keyword evidence="2 4" id="KW-0698">rRNA processing</keyword>
<dbReference type="STRING" id="3076.A0A2P6TBP8"/>
<dbReference type="GO" id="GO:0005654">
    <property type="term" value="C:nucleoplasm"/>
    <property type="evidence" value="ECO:0007669"/>
    <property type="project" value="UniProtKB-SubCell"/>
</dbReference>
<feature type="compositionally biased region" description="Acidic residues" evidence="5">
    <location>
        <begin position="337"/>
        <end position="388"/>
    </location>
</feature>
<dbReference type="GO" id="GO:0030687">
    <property type="term" value="C:preribosome, large subunit precursor"/>
    <property type="evidence" value="ECO:0007669"/>
    <property type="project" value="UniProtKB-UniRule"/>
</dbReference>
<comment type="caution">
    <text evidence="7">The sequence shown here is derived from an EMBL/GenBank/DDBJ whole genome shotgun (WGS) entry which is preliminary data.</text>
</comment>
<accession>A0A2P6TBP8</accession>
<keyword evidence="1 4" id="KW-0690">Ribosome biogenesis</keyword>
<dbReference type="EMBL" id="LHPG02000026">
    <property type="protein sequence ID" value="PRW18309.1"/>
    <property type="molecule type" value="Genomic_DNA"/>
</dbReference>
<keyword evidence="3 4" id="KW-0539">Nucleus</keyword>
<dbReference type="PANTHER" id="PTHR12221">
    <property type="entry name" value="PESCADILLO - RELATED"/>
    <property type="match status" value="1"/>
</dbReference>
<feature type="compositionally biased region" description="Low complexity" evidence="5">
    <location>
        <begin position="672"/>
        <end position="687"/>
    </location>
</feature>
<dbReference type="Gene3D" id="3.40.50.10190">
    <property type="entry name" value="BRCT domain"/>
    <property type="match status" value="1"/>
</dbReference>
<reference evidence="7 8" key="1">
    <citation type="journal article" date="2018" name="Plant J.">
        <title>Genome sequences of Chlorella sorokiniana UTEX 1602 and Micractinium conductrix SAG 241.80: implications to maltose excretion by a green alga.</title>
        <authorList>
            <person name="Arriola M.B."/>
            <person name="Velmurugan N."/>
            <person name="Zhang Y."/>
            <person name="Plunkett M.H."/>
            <person name="Hondzo H."/>
            <person name="Barney B.M."/>
        </authorList>
    </citation>
    <scope>NUCLEOTIDE SEQUENCE [LARGE SCALE GENOMIC DNA]</scope>
    <source>
        <strain evidence="8">UTEX 1602</strain>
    </source>
</reference>
<dbReference type="OrthoDB" id="10264910at2759"/>
<feature type="compositionally biased region" description="Acidic residues" evidence="5">
    <location>
        <begin position="399"/>
        <end position="414"/>
    </location>
</feature>
<evidence type="ECO:0000256" key="4">
    <source>
        <dbReference type="HAMAP-Rule" id="MF_03028"/>
    </source>
</evidence>
<dbReference type="GO" id="GO:0000466">
    <property type="term" value="P:maturation of 5.8S rRNA from tricistronic rRNA transcript (SSU-rRNA, 5.8S rRNA, LSU-rRNA)"/>
    <property type="evidence" value="ECO:0007669"/>
    <property type="project" value="UniProtKB-UniRule"/>
</dbReference>
<dbReference type="GO" id="GO:0070545">
    <property type="term" value="C:PeBoW complex"/>
    <property type="evidence" value="ECO:0007669"/>
    <property type="project" value="TreeGrafter"/>
</dbReference>
<evidence type="ECO:0000313" key="7">
    <source>
        <dbReference type="EMBL" id="PRW18309.1"/>
    </source>
</evidence>
<dbReference type="CDD" id="cd17709">
    <property type="entry name" value="BRCT_pescadillo_like"/>
    <property type="match status" value="1"/>
</dbReference>
<keyword evidence="8" id="KW-1185">Reference proteome</keyword>
<dbReference type="HAMAP" id="MF_03028">
    <property type="entry name" value="Pescadillo"/>
    <property type="match status" value="1"/>
</dbReference>
<feature type="domain" description="BRCT" evidence="6">
    <location>
        <begin position="432"/>
        <end position="508"/>
    </location>
</feature>
<evidence type="ECO:0000259" key="6">
    <source>
        <dbReference type="PROSITE" id="PS50172"/>
    </source>
</evidence>
<dbReference type="InterPro" id="IPR036420">
    <property type="entry name" value="BRCT_dom_sf"/>
</dbReference>
<protein>
    <recommendedName>
        <fullName evidence="4">Pescadillo homolog</fullName>
    </recommendedName>
</protein>
<name>A0A2P6TBP8_CHLSO</name>
<evidence type="ECO:0000313" key="8">
    <source>
        <dbReference type="Proteomes" id="UP000239899"/>
    </source>
</evidence>
<comment type="subcellular location">
    <subcellularLocation>
        <location evidence="4">Nucleus</location>
        <location evidence="4">Nucleolus</location>
    </subcellularLocation>
    <subcellularLocation>
        <location evidence="4">Nucleus</location>
        <location evidence="4">Nucleoplasm</location>
    </subcellularLocation>
</comment>
<dbReference type="FunFam" id="3.40.50.10190:FF:000002">
    <property type="entry name" value="Pescadillo homolog"/>
    <property type="match status" value="1"/>
</dbReference>
<sequence>MLKKKKGTSGNAVQYVTRNQALKKLQLKLSEFRRLCILKGIHPREPKKKPQGQNKTYYHVKDIAYLLHEPLLKKARELYAYEKKVRRARAKKNRDLAARLAARKPSYRLDHLVRERYPSFVDALRDLDDPLTLVHLFAVLPAEKAHGIPAPAVQLARRLALEWQAWVVRSHALRKAFISVKGYYFQAEVQGQAVTWLVPHATSQVLPPDVDYKVMLTFLEFYSTLLQFVNYKLYHSLGLRYPPVLDPKLEQAAVGLEALMQDLASSGSGAAAAAPRQLAAAAAEDAEEGGVNPAAQQRLGSLADKVRELEEEIRGERPRGAAAAAADAQQAGSEDGSASEEEEAAEEEGFEIDSGDEGEDTEEEEEEADSGSDEEEEQAAADDPEDADLAAAGAAAGEASDDEGEQAEEEEEDGQQLAGGAADVDADDDAGVCASLFKGLVFFLGREVPREQLLLIIRAFGGEAGWDGEGSPLAEGDERITHQVVDRPTQGHRFLSREYVQPQWVFDSANFRVLARPPLYAPGKAPPPHLSPFVRGEEEGYVPEYGRQLAALQEAARAARKRRAAAARGGDVFVGEEEEGGEGGAAALTAEEEAEAAEARYAAELAKELKKSGAAAGEESEEEEAAAPAPKKRRVSGEDELQMDEQQMKDIMMTRKARKMYQGLQKSRAAKQARVAALEQRAAALKQ</sequence>
<evidence type="ECO:0000256" key="3">
    <source>
        <dbReference type="ARBA" id="ARBA00023242"/>
    </source>
</evidence>
<comment type="similarity">
    <text evidence="4">Belongs to the pescadillo family.</text>
</comment>
<feature type="compositionally biased region" description="Low complexity" evidence="5">
    <location>
        <begin position="389"/>
        <end position="398"/>
    </location>
</feature>
<dbReference type="GO" id="GO:0043021">
    <property type="term" value="F:ribonucleoprotein complex binding"/>
    <property type="evidence" value="ECO:0007669"/>
    <property type="project" value="UniProtKB-UniRule"/>
</dbReference>
<dbReference type="GO" id="GO:0000463">
    <property type="term" value="P:maturation of LSU-rRNA from tricistronic rRNA transcript (SSU-rRNA, 5.8S rRNA, LSU-rRNA)"/>
    <property type="evidence" value="ECO:0007669"/>
    <property type="project" value="UniProtKB-UniRule"/>
</dbReference>
<feature type="compositionally biased region" description="Low complexity" evidence="5">
    <location>
        <begin position="321"/>
        <end position="336"/>
    </location>
</feature>
<dbReference type="PANTHER" id="PTHR12221:SF6">
    <property type="entry name" value="PESCADILLO HOMOLOG"/>
    <property type="match status" value="1"/>
</dbReference>
<evidence type="ECO:0000256" key="1">
    <source>
        <dbReference type="ARBA" id="ARBA00022517"/>
    </source>
</evidence>